<feature type="region of interest" description="Disordered" evidence="1">
    <location>
        <begin position="141"/>
        <end position="198"/>
    </location>
</feature>
<proteinExistence type="predicted"/>
<organism evidence="2 3">
    <name type="scientific">Qipengyuania gelatinilytica</name>
    <dbReference type="NCBI Taxonomy" id="2867231"/>
    <lineage>
        <taxon>Bacteria</taxon>
        <taxon>Pseudomonadati</taxon>
        <taxon>Pseudomonadota</taxon>
        <taxon>Alphaproteobacteria</taxon>
        <taxon>Sphingomonadales</taxon>
        <taxon>Erythrobacteraceae</taxon>
        <taxon>Qipengyuania</taxon>
    </lineage>
</organism>
<accession>A0ABX8ZZV0</accession>
<dbReference type="EMBL" id="CP081294">
    <property type="protein sequence ID" value="QZD94510.1"/>
    <property type="molecule type" value="Genomic_DNA"/>
</dbReference>
<sequence length="198" mass="21332">MKYAPHVAGAVVLITMAGALSGAAIGDSRILERDRYDTLPEAQVVTAGNADLRTGERPPDHYPLKTPDGTIEVAELALHGRMRGSRDDAWWDERGGDRVEMAGEYGEFYASADAERLAREEALLAFTGSRAEYQVRLEERQQAAPPAYTGQRATRAEAPMALAEPAVINQPEAQASPREPSTGNAKTIDVTAALAARE</sequence>
<keyword evidence="3" id="KW-1185">Reference proteome</keyword>
<name>A0ABX8ZZV0_9SPHN</name>
<evidence type="ECO:0000313" key="2">
    <source>
        <dbReference type="EMBL" id="QZD94510.1"/>
    </source>
</evidence>
<dbReference type="Proteomes" id="UP000824321">
    <property type="component" value="Chromosome"/>
</dbReference>
<evidence type="ECO:0000313" key="3">
    <source>
        <dbReference type="Proteomes" id="UP000824321"/>
    </source>
</evidence>
<dbReference type="RefSeq" id="WP_221430255.1">
    <property type="nucleotide sequence ID" value="NZ_CP081294.1"/>
</dbReference>
<reference evidence="2 3" key="1">
    <citation type="submission" date="2021-08" db="EMBL/GenBank/DDBJ databases">
        <title>Comparative Genomics Analysis of the Genus Qipengyuania Reveals Extensive Genetic Diversity and Metabolic Versatility, Including the Description of Fifteen Novel Species.</title>
        <authorList>
            <person name="Liu Y."/>
        </authorList>
    </citation>
    <scope>NUCLEOTIDE SEQUENCE [LARGE SCALE GENOMIC DNA]</scope>
    <source>
        <strain evidence="2 3">1NDH1</strain>
    </source>
</reference>
<evidence type="ECO:0000256" key="1">
    <source>
        <dbReference type="SAM" id="MobiDB-lite"/>
    </source>
</evidence>
<evidence type="ECO:0008006" key="4">
    <source>
        <dbReference type="Google" id="ProtNLM"/>
    </source>
</evidence>
<gene>
    <name evidence="2" type="ORF">K3136_10440</name>
</gene>
<protein>
    <recommendedName>
        <fullName evidence="4">Lipopolysaccharide export system protein LptA</fullName>
    </recommendedName>
</protein>